<dbReference type="PROSITE" id="PS50109">
    <property type="entry name" value="HIS_KIN"/>
    <property type="match status" value="1"/>
</dbReference>
<dbReference type="CDD" id="cd17546">
    <property type="entry name" value="REC_hyHK_CKI1_RcsC-like"/>
    <property type="match status" value="1"/>
</dbReference>
<dbReference type="Pfam" id="PF00512">
    <property type="entry name" value="HisKA"/>
    <property type="match status" value="1"/>
</dbReference>
<feature type="modified residue" description="Phosphohistidine" evidence="5">
    <location>
        <position position="496"/>
    </location>
</feature>
<comment type="catalytic activity">
    <reaction evidence="1">
        <text>ATP + protein L-histidine = ADP + protein N-phospho-L-histidine.</text>
        <dbReference type="EC" id="2.7.13.3"/>
    </reaction>
</comment>
<keyword evidence="4" id="KW-0902">Two-component regulatory system</keyword>
<gene>
    <name evidence="10" type="ORF">HWQ67_08720</name>
</gene>
<feature type="domain" description="Histidine kinase" evidence="7">
    <location>
        <begin position="50"/>
        <end position="269"/>
    </location>
</feature>
<dbReference type="InterPro" id="IPR003594">
    <property type="entry name" value="HATPase_dom"/>
</dbReference>
<dbReference type="InterPro" id="IPR003661">
    <property type="entry name" value="HisK_dim/P_dom"/>
</dbReference>
<evidence type="ECO:0000256" key="2">
    <source>
        <dbReference type="ARBA" id="ARBA00012438"/>
    </source>
</evidence>
<evidence type="ECO:0000256" key="3">
    <source>
        <dbReference type="ARBA" id="ARBA00022553"/>
    </source>
</evidence>
<keyword evidence="11" id="KW-1185">Reference proteome</keyword>
<keyword evidence="3 6" id="KW-0597">Phosphoprotein</keyword>
<dbReference type="Pfam" id="PF01627">
    <property type="entry name" value="Hpt"/>
    <property type="match status" value="1"/>
</dbReference>
<reference evidence="10 11" key="1">
    <citation type="journal article" date="2020" name="J Geophys Res Biogeosci">
        <title>Magnetotaxis as an Adaptation to Enable Bacterial Shuttling of Microbial Sulfur and Sulfur Cycling Across Aquatic Oxic#Anoxic Interfaces.</title>
        <authorList>
            <person name="Li J."/>
            <person name="Liu P."/>
            <person name="Wang J."/>
            <person name="Roberts A.P."/>
            <person name="Pan Y."/>
        </authorList>
    </citation>
    <scope>NUCLEOTIDE SEQUENCE [LARGE SCALE GENOMIC DNA]</scope>
    <source>
        <strain evidence="10 11">MYR-1_YQ</strain>
    </source>
</reference>
<dbReference type="RefSeq" id="WP_218252296.1">
    <property type="nucleotide sequence ID" value="NZ_JABXWD010000134.1"/>
</dbReference>
<dbReference type="CDD" id="cd16922">
    <property type="entry name" value="HATPase_EvgS-ArcB-TorS-like"/>
    <property type="match status" value="1"/>
</dbReference>
<dbReference type="EC" id="2.7.13.3" evidence="2"/>
<evidence type="ECO:0000256" key="5">
    <source>
        <dbReference type="PROSITE-ProRule" id="PRU00110"/>
    </source>
</evidence>
<accession>A0ABS6RYF0</accession>
<feature type="domain" description="Response regulatory" evidence="8">
    <location>
        <begin position="298"/>
        <end position="417"/>
    </location>
</feature>
<dbReference type="SMART" id="SM00387">
    <property type="entry name" value="HATPase_c"/>
    <property type="match status" value="1"/>
</dbReference>
<feature type="modified residue" description="4-aspartylphosphate" evidence="6">
    <location>
        <position position="347"/>
    </location>
</feature>
<dbReference type="InterPro" id="IPR001789">
    <property type="entry name" value="Sig_transdc_resp-reg_receiver"/>
</dbReference>
<dbReference type="Pfam" id="PF02518">
    <property type="entry name" value="HATPase_c"/>
    <property type="match status" value="1"/>
</dbReference>
<evidence type="ECO:0000313" key="10">
    <source>
        <dbReference type="EMBL" id="MBV6341667.1"/>
    </source>
</evidence>
<proteinExistence type="predicted"/>
<dbReference type="SMART" id="SM00448">
    <property type="entry name" value="REC"/>
    <property type="match status" value="1"/>
</dbReference>
<dbReference type="PANTHER" id="PTHR45339:SF1">
    <property type="entry name" value="HYBRID SIGNAL TRANSDUCTION HISTIDINE KINASE J"/>
    <property type="match status" value="1"/>
</dbReference>
<dbReference type="InterPro" id="IPR005467">
    <property type="entry name" value="His_kinase_dom"/>
</dbReference>
<dbReference type="PANTHER" id="PTHR45339">
    <property type="entry name" value="HYBRID SIGNAL TRANSDUCTION HISTIDINE KINASE J"/>
    <property type="match status" value="1"/>
</dbReference>
<comment type="caution">
    <text evidence="10">The sequence shown here is derived from an EMBL/GenBank/DDBJ whole genome shotgun (WGS) entry which is preliminary data.</text>
</comment>
<evidence type="ECO:0000256" key="1">
    <source>
        <dbReference type="ARBA" id="ARBA00000085"/>
    </source>
</evidence>
<dbReference type="SMART" id="SM00388">
    <property type="entry name" value="HisKA"/>
    <property type="match status" value="1"/>
</dbReference>
<dbReference type="PROSITE" id="PS50110">
    <property type="entry name" value="RESPONSE_REGULATORY"/>
    <property type="match status" value="1"/>
</dbReference>
<evidence type="ECO:0000259" key="7">
    <source>
        <dbReference type="PROSITE" id="PS50109"/>
    </source>
</evidence>
<dbReference type="Pfam" id="PF00072">
    <property type="entry name" value="Response_reg"/>
    <property type="match status" value="1"/>
</dbReference>
<dbReference type="InterPro" id="IPR008207">
    <property type="entry name" value="Sig_transdc_His_kin_Hpt_dom"/>
</dbReference>
<evidence type="ECO:0000259" key="9">
    <source>
        <dbReference type="PROSITE" id="PS50894"/>
    </source>
</evidence>
<evidence type="ECO:0000313" key="11">
    <source>
        <dbReference type="Proteomes" id="UP001196980"/>
    </source>
</evidence>
<name>A0ABS6RYF0_9BACT</name>
<evidence type="ECO:0000256" key="4">
    <source>
        <dbReference type="ARBA" id="ARBA00023012"/>
    </source>
</evidence>
<evidence type="ECO:0000256" key="6">
    <source>
        <dbReference type="PROSITE-ProRule" id="PRU00169"/>
    </source>
</evidence>
<dbReference type="PROSITE" id="PS50894">
    <property type="entry name" value="HPT"/>
    <property type="match status" value="1"/>
</dbReference>
<dbReference type="EMBL" id="JABXWD010000134">
    <property type="protein sequence ID" value="MBV6341667.1"/>
    <property type="molecule type" value="Genomic_DNA"/>
</dbReference>
<dbReference type="Proteomes" id="UP001196980">
    <property type="component" value="Unassembled WGS sequence"/>
</dbReference>
<feature type="non-terminal residue" evidence="10">
    <location>
        <position position="1"/>
    </location>
</feature>
<organism evidence="10 11">
    <name type="scientific">Candidatus Magnetobacterium casense</name>
    <dbReference type="NCBI Taxonomy" id="1455061"/>
    <lineage>
        <taxon>Bacteria</taxon>
        <taxon>Pseudomonadati</taxon>
        <taxon>Nitrospirota</taxon>
        <taxon>Thermodesulfovibrionia</taxon>
        <taxon>Thermodesulfovibrionales</taxon>
        <taxon>Candidatus Magnetobacteriaceae</taxon>
        <taxon>Candidatus Magnetobacterium</taxon>
    </lineage>
</organism>
<feature type="domain" description="HPt" evidence="9">
    <location>
        <begin position="457"/>
        <end position="557"/>
    </location>
</feature>
<protein>
    <recommendedName>
        <fullName evidence="2">histidine kinase</fullName>
        <ecNumber evidence="2">2.7.13.3</ecNumber>
    </recommendedName>
</protein>
<dbReference type="CDD" id="cd00088">
    <property type="entry name" value="HPT"/>
    <property type="match status" value="1"/>
</dbReference>
<sequence length="636" mass="70861">EIVQRNKAEASLKSAYDDLELRVRQRTAELAAAKEAAEASDKAKSAFLANMSHEIRTPMNSILGFLELVLDGYNLSETDRQYLGIARKSARALLGLINDILDVSKMESGKMTLELKPFNLNDLLRSVYQMFEVNVREKGLDFKHNIAPTLAGNFTGDPLRLRQIIINLAGNAIKFTERGSVSIEVRPHTEGDFIHFAITDTGIGIPAERLEGIFEAFTQADGSMTRRFGGTGLGTTISKQLVEMMGGRIWVESEPGKGSVFHFIVDVKRTDKYSQYPVQGADGAGDGIRQSRPHRAFRILVAEDIDENIVLLKTRLEHQGHTVVVARDGIEAVERFKSDDVDIILMDIQMPRMDGLEATQHIRTLEGQSSDRHIPIIALTASVMEEERSTYVHKGIDAVIGKPVQFGQLFDTIEEITPKGVGQVSVKPLVEQETSLSDKLLLLEGIDVEKGIETWMDPKVYAEALREFSHKYGNAVQGISSLVEDNDIESATRVVHAIKGVSGNLAMPQVYGVCHKVERALREQHIDQVRALLGQLGDALDRVVGAVDRFRDMQVQVAAQVGAEPDMSVIRDILRRMMQTFELYSPDEVEPLLIELQRHVGVEQIAQIKRYVQELNFVGARLQTVQFARTLEIDVE</sequence>
<evidence type="ECO:0000259" key="8">
    <source>
        <dbReference type="PROSITE" id="PS50110"/>
    </source>
</evidence>
<dbReference type="CDD" id="cd00082">
    <property type="entry name" value="HisKA"/>
    <property type="match status" value="1"/>
</dbReference>